<evidence type="ECO:0000313" key="3">
    <source>
        <dbReference type="Proteomes" id="UP001153555"/>
    </source>
</evidence>
<dbReference type="Gene3D" id="3.40.50.2000">
    <property type="entry name" value="Glycogen Phosphorylase B"/>
    <property type="match status" value="1"/>
</dbReference>
<evidence type="ECO:0000313" key="2">
    <source>
        <dbReference type="EMBL" id="CAA0839342.1"/>
    </source>
</evidence>
<dbReference type="Proteomes" id="UP001153555">
    <property type="component" value="Unassembled WGS sequence"/>
</dbReference>
<proteinExistence type="inferred from homology"/>
<comment type="caution">
    <text evidence="2">The sequence shown here is derived from an EMBL/GenBank/DDBJ whole genome shotgun (WGS) entry which is preliminary data.</text>
</comment>
<dbReference type="GO" id="GO:0080044">
    <property type="term" value="F:quercetin 7-O-glucosyltransferase activity"/>
    <property type="evidence" value="ECO:0007669"/>
    <property type="project" value="TreeGrafter"/>
</dbReference>
<dbReference type="OrthoDB" id="5835829at2759"/>
<sequence length="221" mass="24510">MDDKGKNKAHCLIMPYPTQGHVNPMLQFAKRLTQKGIRVTLALTKFLLSKSTNEHSFGPISAREISDGFDSGGRAEAKSSEEYQARFERVGRETLTCLLLDLAGAGRPVDCVVYDSFIPWALDVAKGLGLSGAAFFTQSCTVDAIYYMVYKGELKLPVDGEAAVVVAPGLPEMRSEDLPSFVYDCRSYRGTFSLLLNQFRGVEKAEWIFINTFDQLEKEVS</sequence>
<dbReference type="AlphaFoldDB" id="A0A9N7NW35"/>
<name>A0A9N7NW35_STRHE</name>
<dbReference type="EMBL" id="CACSLK010031421">
    <property type="protein sequence ID" value="CAA0839342.1"/>
    <property type="molecule type" value="Genomic_DNA"/>
</dbReference>
<dbReference type="PANTHER" id="PTHR11926:SF1553">
    <property type="entry name" value="GLYCOSYLTRANSFERASE"/>
    <property type="match status" value="1"/>
</dbReference>
<gene>
    <name evidence="2" type="ORF">SHERM_05911</name>
</gene>
<accession>A0A9N7NW35</accession>
<evidence type="ECO:0000256" key="1">
    <source>
        <dbReference type="ARBA" id="ARBA00009995"/>
    </source>
</evidence>
<organism evidence="2 3">
    <name type="scientific">Striga hermonthica</name>
    <name type="common">Purple witchweed</name>
    <name type="synonym">Buchnera hermonthica</name>
    <dbReference type="NCBI Taxonomy" id="68872"/>
    <lineage>
        <taxon>Eukaryota</taxon>
        <taxon>Viridiplantae</taxon>
        <taxon>Streptophyta</taxon>
        <taxon>Embryophyta</taxon>
        <taxon>Tracheophyta</taxon>
        <taxon>Spermatophyta</taxon>
        <taxon>Magnoliopsida</taxon>
        <taxon>eudicotyledons</taxon>
        <taxon>Gunneridae</taxon>
        <taxon>Pentapetalae</taxon>
        <taxon>asterids</taxon>
        <taxon>lamiids</taxon>
        <taxon>Lamiales</taxon>
        <taxon>Orobanchaceae</taxon>
        <taxon>Buchnereae</taxon>
        <taxon>Striga</taxon>
    </lineage>
</organism>
<comment type="similarity">
    <text evidence="1">Belongs to the UDP-glycosyltransferase family.</text>
</comment>
<protein>
    <submittedName>
        <fullName evidence="2">UDP-glycosyltransferase 74F2</fullName>
    </submittedName>
</protein>
<dbReference type="SUPFAM" id="SSF53756">
    <property type="entry name" value="UDP-Glycosyltransferase/glycogen phosphorylase"/>
    <property type="match status" value="1"/>
</dbReference>
<reference evidence="2" key="1">
    <citation type="submission" date="2019-12" db="EMBL/GenBank/DDBJ databases">
        <authorList>
            <person name="Scholes J."/>
        </authorList>
    </citation>
    <scope>NUCLEOTIDE SEQUENCE</scope>
</reference>
<dbReference type="PANTHER" id="PTHR11926">
    <property type="entry name" value="GLUCOSYL/GLUCURONOSYL TRANSFERASES"/>
    <property type="match status" value="1"/>
</dbReference>
<dbReference type="GO" id="GO:0080043">
    <property type="term" value="F:quercetin 3-O-glucosyltransferase activity"/>
    <property type="evidence" value="ECO:0007669"/>
    <property type="project" value="TreeGrafter"/>
</dbReference>
<keyword evidence="3" id="KW-1185">Reference proteome</keyword>